<evidence type="ECO:0000259" key="2">
    <source>
        <dbReference type="PROSITE" id="PS50026"/>
    </source>
</evidence>
<accession>A0A183E485</accession>
<comment type="caution">
    <text evidence="1">Lacks conserved residue(s) required for the propagation of feature annotation.</text>
</comment>
<dbReference type="Proteomes" id="UP000271098">
    <property type="component" value="Unassembled WGS sequence"/>
</dbReference>
<protein>
    <submittedName>
        <fullName evidence="5">EGF-like domain-containing protein</fullName>
    </submittedName>
</protein>
<evidence type="ECO:0000313" key="4">
    <source>
        <dbReference type="Proteomes" id="UP000271098"/>
    </source>
</evidence>
<reference evidence="3 4" key="2">
    <citation type="submission" date="2018-11" db="EMBL/GenBank/DDBJ databases">
        <authorList>
            <consortium name="Pathogen Informatics"/>
        </authorList>
    </citation>
    <scope>NUCLEOTIDE SEQUENCE [LARGE SCALE GENOMIC DNA]</scope>
</reference>
<reference evidence="5" key="1">
    <citation type="submission" date="2016-06" db="UniProtKB">
        <authorList>
            <consortium name="WormBaseParasite"/>
        </authorList>
    </citation>
    <scope>IDENTIFICATION</scope>
</reference>
<sequence>MMCSSDTVSHQNLIQNRASQHQPWLTSVSEEHMDCDMEDCSNRGTCSGNKKYFACLCFKPYYGRRCEYEYVEVDHVNLLAHIPKGKTRALLDGAYEY</sequence>
<dbReference type="PROSITE" id="PS50026">
    <property type="entry name" value="EGF_3"/>
    <property type="match status" value="1"/>
</dbReference>
<dbReference type="AlphaFoldDB" id="A0A183E485"/>
<proteinExistence type="predicted"/>
<dbReference type="WBParaSite" id="GPUH_0001579801-mRNA-1">
    <property type="protein sequence ID" value="GPUH_0001579801-mRNA-1"/>
    <property type="gene ID" value="GPUH_0001579801"/>
</dbReference>
<keyword evidence="4" id="KW-1185">Reference proteome</keyword>
<keyword evidence="1" id="KW-1015">Disulfide bond</keyword>
<feature type="disulfide bond" evidence="1">
    <location>
        <begin position="57"/>
        <end position="66"/>
    </location>
</feature>
<dbReference type="PROSITE" id="PS01186">
    <property type="entry name" value="EGF_2"/>
    <property type="match status" value="1"/>
</dbReference>
<name>A0A183E485_9BILA</name>
<evidence type="ECO:0000313" key="5">
    <source>
        <dbReference type="WBParaSite" id="GPUH_0001579801-mRNA-1"/>
    </source>
</evidence>
<dbReference type="Gene3D" id="2.10.25.10">
    <property type="entry name" value="Laminin"/>
    <property type="match status" value="1"/>
</dbReference>
<feature type="domain" description="EGF-like" evidence="2">
    <location>
        <begin position="31"/>
        <end position="67"/>
    </location>
</feature>
<dbReference type="SUPFAM" id="SSF57196">
    <property type="entry name" value="EGF/Laminin"/>
    <property type="match status" value="1"/>
</dbReference>
<gene>
    <name evidence="3" type="ORF">GPUH_LOCUS15777</name>
</gene>
<organism evidence="5">
    <name type="scientific">Gongylonema pulchrum</name>
    <dbReference type="NCBI Taxonomy" id="637853"/>
    <lineage>
        <taxon>Eukaryota</taxon>
        <taxon>Metazoa</taxon>
        <taxon>Ecdysozoa</taxon>
        <taxon>Nematoda</taxon>
        <taxon>Chromadorea</taxon>
        <taxon>Rhabditida</taxon>
        <taxon>Spirurina</taxon>
        <taxon>Spiruromorpha</taxon>
        <taxon>Spiruroidea</taxon>
        <taxon>Gongylonematidae</taxon>
        <taxon>Gongylonema</taxon>
    </lineage>
</organism>
<dbReference type="EMBL" id="UYRT01082904">
    <property type="protein sequence ID" value="VDN26657.1"/>
    <property type="molecule type" value="Genomic_DNA"/>
</dbReference>
<evidence type="ECO:0000313" key="3">
    <source>
        <dbReference type="EMBL" id="VDN26657.1"/>
    </source>
</evidence>
<dbReference type="PROSITE" id="PS00022">
    <property type="entry name" value="EGF_1"/>
    <property type="match status" value="1"/>
</dbReference>
<keyword evidence="1" id="KW-0245">EGF-like domain</keyword>
<dbReference type="InterPro" id="IPR000742">
    <property type="entry name" value="EGF"/>
</dbReference>
<evidence type="ECO:0000256" key="1">
    <source>
        <dbReference type="PROSITE-ProRule" id="PRU00076"/>
    </source>
</evidence>